<evidence type="ECO:0000313" key="2">
    <source>
        <dbReference type="EMBL" id="CAD9532835.1"/>
    </source>
</evidence>
<proteinExistence type="predicted"/>
<organism evidence="2">
    <name type="scientific">Haptolina brevifila</name>
    <dbReference type="NCBI Taxonomy" id="156173"/>
    <lineage>
        <taxon>Eukaryota</taxon>
        <taxon>Haptista</taxon>
        <taxon>Haptophyta</taxon>
        <taxon>Prymnesiophyceae</taxon>
        <taxon>Prymnesiales</taxon>
        <taxon>Prymnesiaceae</taxon>
        <taxon>Haptolina</taxon>
    </lineage>
</organism>
<reference evidence="2" key="1">
    <citation type="submission" date="2021-01" db="EMBL/GenBank/DDBJ databases">
        <authorList>
            <person name="Corre E."/>
            <person name="Pelletier E."/>
            <person name="Niang G."/>
            <person name="Scheremetjew M."/>
            <person name="Finn R."/>
            <person name="Kale V."/>
            <person name="Holt S."/>
            <person name="Cochrane G."/>
            <person name="Meng A."/>
            <person name="Brown T."/>
            <person name="Cohen L."/>
        </authorList>
    </citation>
    <scope>NUCLEOTIDE SEQUENCE</scope>
    <source>
        <strain evidence="2">UTEX LB 985</strain>
    </source>
</reference>
<name>A0A7S2NCQ8_9EUKA</name>
<evidence type="ECO:0008006" key="3">
    <source>
        <dbReference type="Google" id="ProtNLM"/>
    </source>
</evidence>
<sequence length="214" mass="22627">MWDISPAAGSPSDKSRRCSFSPTGCRSSVRRRSSFTSDTQEASPLVGELPTPSSPPPSSLSRKTGSTRQVDAASAFMAYADQKGFGDYVPAMVEMGYDRVFTIEVIAPAAAEELIKTLGMKPGHAEALRAIASQNGEGGVAARIPLISSSTLLDAFDHRAQESIATTTTLESSSLWEPSRMSNRERRSSPLEALEAFGGATRKSSAAFGAAFDA</sequence>
<dbReference type="AlphaFoldDB" id="A0A7S2NCQ8"/>
<accession>A0A7S2NCQ8</accession>
<evidence type="ECO:0000256" key="1">
    <source>
        <dbReference type="SAM" id="MobiDB-lite"/>
    </source>
</evidence>
<gene>
    <name evidence="2" type="ORF">CBRE1094_LOCUS38672</name>
</gene>
<dbReference type="EMBL" id="HBGU01070821">
    <property type="protein sequence ID" value="CAD9532835.1"/>
    <property type="molecule type" value="Transcribed_RNA"/>
</dbReference>
<protein>
    <recommendedName>
        <fullName evidence="3">SAM domain-containing protein</fullName>
    </recommendedName>
</protein>
<feature type="region of interest" description="Disordered" evidence="1">
    <location>
        <begin position="1"/>
        <end position="67"/>
    </location>
</feature>